<keyword evidence="8" id="KW-0547">Nucleotide-binding</keyword>
<keyword evidence="9" id="KW-0067">ATP-binding</keyword>
<comment type="pathway">
    <text evidence="2">Cofactor biosynthesis; NAD(+) biosynthesis; deamido-NAD(+) from nicotinate D-ribonucleotide: step 1/1.</text>
</comment>
<dbReference type="InterPro" id="IPR014729">
    <property type="entry name" value="Rossmann-like_a/b/a_fold"/>
</dbReference>
<accession>A0A380SZF0</accession>
<evidence type="ECO:0000256" key="14">
    <source>
        <dbReference type="ARBA" id="ARBA00048721"/>
    </source>
</evidence>
<evidence type="ECO:0000256" key="5">
    <source>
        <dbReference type="ARBA" id="ARBA00022642"/>
    </source>
</evidence>
<evidence type="ECO:0000259" key="15">
    <source>
        <dbReference type="Pfam" id="PF01467"/>
    </source>
</evidence>
<evidence type="ECO:0000256" key="10">
    <source>
        <dbReference type="ARBA" id="ARBA00023027"/>
    </source>
</evidence>
<keyword evidence="7 16" id="KW-0548">Nucleotidyltransferase</keyword>
<evidence type="ECO:0000256" key="12">
    <source>
        <dbReference type="ARBA" id="ARBA00033140"/>
    </source>
</evidence>
<evidence type="ECO:0000256" key="4">
    <source>
        <dbReference type="ARBA" id="ARBA00012389"/>
    </source>
</evidence>
<evidence type="ECO:0000256" key="1">
    <source>
        <dbReference type="ARBA" id="ARBA00002324"/>
    </source>
</evidence>
<comment type="catalytic activity">
    <reaction evidence="14">
        <text>nicotinate beta-D-ribonucleotide + ATP + H(+) = deamido-NAD(+) + diphosphate</text>
        <dbReference type="Rhea" id="RHEA:22860"/>
        <dbReference type="ChEBI" id="CHEBI:15378"/>
        <dbReference type="ChEBI" id="CHEBI:30616"/>
        <dbReference type="ChEBI" id="CHEBI:33019"/>
        <dbReference type="ChEBI" id="CHEBI:57502"/>
        <dbReference type="ChEBI" id="CHEBI:58437"/>
        <dbReference type="EC" id="2.7.7.18"/>
    </reaction>
</comment>
<dbReference type="Pfam" id="PF01467">
    <property type="entry name" value="CTP_transf_like"/>
    <property type="match status" value="1"/>
</dbReference>
<dbReference type="InterPro" id="IPR004821">
    <property type="entry name" value="Cyt_trans-like"/>
</dbReference>
<sequence length="203" mass="22632">MYVNRFFFFRSNHGGYSMHSEIYESGPVRFRLAVYGGAFDPPHPGHLSVITRALEWADQVLVVPSYRHAHGKRMVDFDLRCRWLQRLIERLGSERVSCSAVERELGGEGGAVYSYDLLCALSERSGIARADIALVIGEDNQANVAGFYRGRELLADFGLLVAEEQLGVHSSAIRAGLRNGQALPAAWCLPDIVAEFEVYRSPQ</sequence>
<keyword evidence="5" id="KW-0662">Pyridine nucleotide biosynthesis</keyword>
<name>A0A380SZF0_9PSED</name>
<dbReference type="PANTHER" id="PTHR39321">
    <property type="entry name" value="NICOTINATE-NUCLEOTIDE ADENYLYLTRANSFERASE-RELATED"/>
    <property type="match status" value="1"/>
</dbReference>
<dbReference type="EC" id="2.7.7.18" evidence="4"/>
<dbReference type="InterPro" id="IPR005248">
    <property type="entry name" value="NadD/NMNAT"/>
</dbReference>
<dbReference type="GO" id="GO:0005524">
    <property type="term" value="F:ATP binding"/>
    <property type="evidence" value="ECO:0007669"/>
    <property type="project" value="UniProtKB-KW"/>
</dbReference>
<comment type="similarity">
    <text evidence="3">Belongs to the NadD family.</text>
</comment>
<organism evidence="16 17">
    <name type="scientific">Pseudomonas wadenswilerensis</name>
    <dbReference type="NCBI Taxonomy" id="1785161"/>
    <lineage>
        <taxon>Bacteria</taxon>
        <taxon>Pseudomonadati</taxon>
        <taxon>Pseudomonadota</taxon>
        <taxon>Gammaproteobacteria</taxon>
        <taxon>Pseudomonadales</taxon>
        <taxon>Pseudomonadaceae</taxon>
        <taxon>Pseudomonas</taxon>
    </lineage>
</organism>
<dbReference type="AlphaFoldDB" id="A0A380SZF0"/>
<reference evidence="17" key="1">
    <citation type="submission" date="2018-07" db="EMBL/GenBank/DDBJ databases">
        <authorList>
            <person name="Blom J."/>
        </authorList>
    </citation>
    <scope>NUCLEOTIDE SEQUENCE [LARGE SCALE GENOMIC DNA]</scope>
    <source>
        <strain evidence="17">CCOS 864</strain>
    </source>
</reference>
<evidence type="ECO:0000256" key="7">
    <source>
        <dbReference type="ARBA" id="ARBA00022695"/>
    </source>
</evidence>
<evidence type="ECO:0000256" key="2">
    <source>
        <dbReference type="ARBA" id="ARBA00005019"/>
    </source>
</evidence>
<proteinExistence type="inferred from homology"/>
<evidence type="ECO:0000313" key="16">
    <source>
        <dbReference type="EMBL" id="SUQ62616.1"/>
    </source>
</evidence>
<evidence type="ECO:0000256" key="11">
    <source>
        <dbReference type="ARBA" id="ARBA00031253"/>
    </source>
</evidence>
<dbReference type="GO" id="GO:0009435">
    <property type="term" value="P:NAD+ biosynthetic process"/>
    <property type="evidence" value="ECO:0007669"/>
    <property type="project" value="InterPro"/>
</dbReference>
<dbReference type="GO" id="GO:0004515">
    <property type="term" value="F:nicotinate-nucleotide adenylyltransferase activity"/>
    <property type="evidence" value="ECO:0007669"/>
    <property type="project" value="UniProtKB-EC"/>
</dbReference>
<keyword evidence="6 16" id="KW-0808">Transferase</keyword>
<dbReference type="NCBIfam" id="TIGR00125">
    <property type="entry name" value="cyt_tran_rel"/>
    <property type="match status" value="1"/>
</dbReference>
<dbReference type="PANTHER" id="PTHR39321:SF3">
    <property type="entry name" value="PHOSPHOPANTETHEINE ADENYLYLTRANSFERASE"/>
    <property type="match status" value="1"/>
</dbReference>
<evidence type="ECO:0000256" key="6">
    <source>
        <dbReference type="ARBA" id="ARBA00022679"/>
    </source>
</evidence>
<feature type="domain" description="Cytidyltransferase-like" evidence="15">
    <location>
        <begin position="34"/>
        <end position="165"/>
    </location>
</feature>
<evidence type="ECO:0000256" key="8">
    <source>
        <dbReference type="ARBA" id="ARBA00022741"/>
    </source>
</evidence>
<evidence type="ECO:0000313" key="17">
    <source>
        <dbReference type="Proteomes" id="UP000255177"/>
    </source>
</evidence>
<keyword evidence="10" id="KW-0520">NAD</keyword>
<evidence type="ECO:0000256" key="13">
    <source>
        <dbReference type="ARBA" id="ARBA00033353"/>
    </source>
</evidence>
<protein>
    <recommendedName>
        <fullName evidence="4">nicotinate-nucleotide adenylyltransferase</fullName>
        <ecNumber evidence="4">2.7.7.18</ecNumber>
    </recommendedName>
    <alternativeName>
        <fullName evidence="13">Deamido-NAD(+) diphosphorylase</fullName>
    </alternativeName>
    <alternativeName>
        <fullName evidence="12">Deamido-NAD(+) pyrophosphorylase</fullName>
    </alternativeName>
    <alternativeName>
        <fullName evidence="11">Nicotinate mononucleotide adenylyltransferase</fullName>
    </alternativeName>
</protein>
<dbReference type="EMBL" id="UIDD01000006">
    <property type="protein sequence ID" value="SUQ62616.1"/>
    <property type="molecule type" value="Genomic_DNA"/>
</dbReference>
<dbReference type="SUPFAM" id="SSF52374">
    <property type="entry name" value="Nucleotidylyl transferase"/>
    <property type="match status" value="1"/>
</dbReference>
<evidence type="ECO:0000256" key="9">
    <source>
        <dbReference type="ARBA" id="ARBA00022840"/>
    </source>
</evidence>
<gene>
    <name evidence="16" type="primary">nadD</name>
    <name evidence="16" type="ORF">CCOS864_02061</name>
</gene>
<keyword evidence="17" id="KW-1185">Reference proteome</keyword>
<evidence type="ECO:0000256" key="3">
    <source>
        <dbReference type="ARBA" id="ARBA00009014"/>
    </source>
</evidence>
<dbReference type="Gene3D" id="3.40.50.620">
    <property type="entry name" value="HUPs"/>
    <property type="match status" value="1"/>
</dbReference>
<comment type="function">
    <text evidence="1">Catalyzes the reversible adenylation of nicotinate mononucleotide (NaMN) to nicotinic acid adenine dinucleotide (NaAD).</text>
</comment>
<dbReference type="Proteomes" id="UP000255177">
    <property type="component" value="Unassembled WGS sequence"/>
</dbReference>